<dbReference type="SUPFAM" id="SSF52540">
    <property type="entry name" value="P-loop containing nucleoside triphosphate hydrolases"/>
    <property type="match status" value="1"/>
</dbReference>
<dbReference type="RefSeq" id="YP_010087943.1">
    <property type="nucleotide sequence ID" value="NC_055603.1"/>
</dbReference>
<dbReference type="KEGG" id="vg:65103276"/>
<protein>
    <submittedName>
        <fullName evidence="1">Virion assembly protein, NTPase</fullName>
    </submittedName>
</protein>
<dbReference type="GeneID" id="65103276"/>
<sequence>MESVEIKELDLNFIRPNVDSVETDIGGMKIIVIGRPGSGKSTLIKSLIASKRHLIPAAVVISGSEEANHFYKNLFPECFVYNKFNLSLIDRIHKRQITAKNLLGKMSWLLLIIDDCMDDSKLFCDKTVMDLFKNGRHWNILVIVASQYVMDLKPVIRSTLDGVFLLREPNMSYKEKMWLNFASIVPKKYFFDLMEEITQDHTALYIDNTSINPSHWSDCVKYYKATTENVNEPFGCEEYKSYNT</sequence>
<dbReference type="InterPro" id="IPR027417">
    <property type="entry name" value="P-loop_NTPase"/>
</dbReference>
<dbReference type="Proteomes" id="UP000678193">
    <property type="component" value="Segment"/>
</dbReference>
<evidence type="ECO:0000313" key="1">
    <source>
        <dbReference type="EMBL" id="QHR78500.1"/>
    </source>
</evidence>
<organism evidence="1 2">
    <name type="scientific">Lymphocystis disease virus 4</name>
    <dbReference type="NCBI Taxonomy" id="2704413"/>
    <lineage>
        <taxon>Viruses</taxon>
        <taxon>Varidnaviria</taxon>
        <taxon>Bamfordvirae</taxon>
        <taxon>Nucleocytoviricota</taxon>
        <taxon>Megaviricetes</taxon>
        <taxon>Pimascovirales</taxon>
        <taxon>Pimascovirales incertae sedis</taxon>
        <taxon>Iridoviridae</taxon>
        <taxon>Alphairidovirinae</taxon>
        <taxon>Lymphocystivirus</taxon>
        <taxon>Lymphocystivirus micropogonias1</taxon>
    </lineage>
</organism>
<accession>A0A6B9XIC8</accession>
<name>A0A6B9XIC8_9VIRU</name>
<proteinExistence type="predicted"/>
<dbReference type="InterPro" id="IPR006758">
    <property type="entry name" value="A32L"/>
</dbReference>
<evidence type="ECO:0000313" key="2">
    <source>
        <dbReference type="Proteomes" id="UP000678193"/>
    </source>
</evidence>
<dbReference type="Pfam" id="PF04665">
    <property type="entry name" value="Pox_A32"/>
    <property type="match status" value="1"/>
</dbReference>
<keyword evidence="2" id="KW-1185">Reference proteome</keyword>
<reference evidence="1" key="1">
    <citation type="journal article" date="2020" name="Arch. Virol.">
        <title>Complete genome sequence and analysis of a novel lymphocystivirus detected in whitemouth croaker (Micropogonias furnieri): lymphocystis disease virus 4.</title>
        <authorList>
            <person name="Doszpoly A."/>
            <person name="Kajan G.L."/>
            <person name="Puentes R."/>
            <person name="Perretta A."/>
        </authorList>
    </citation>
    <scope>NUCLEOTIDE SEQUENCE</scope>
    <source>
        <strain evidence="1">LCDV-WC</strain>
    </source>
</reference>
<dbReference type="Gene3D" id="3.40.50.300">
    <property type="entry name" value="P-loop containing nucleotide triphosphate hydrolases"/>
    <property type="match status" value="1"/>
</dbReference>
<dbReference type="EMBL" id="MN803438">
    <property type="protein sequence ID" value="QHR78500.1"/>
    <property type="molecule type" value="Genomic_DNA"/>
</dbReference>